<name>A0A975WAK8_9RHOB</name>
<dbReference type="CDD" id="cd02856">
    <property type="entry name" value="E_set_GDE_Isoamylase_N"/>
    <property type="match status" value="1"/>
</dbReference>
<evidence type="ECO:0000256" key="4">
    <source>
        <dbReference type="SAM" id="MobiDB-lite"/>
    </source>
</evidence>
<dbReference type="GeneID" id="80818655"/>
<dbReference type="Gene3D" id="3.20.20.80">
    <property type="entry name" value="Glycosidases"/>
    <property type="match status" value="1"/>
</dbReference>
<keyword evidence="3" id="KW-0326">Glycosidase</keyword>
<dbReference type="RefSeq" id="WP_244526493.1">
    <property type="nucleotide sequence ID" value="NZ_CATMKJ010000002.1"/>
</dbReference>
<dbReference type="InterPro" id="IPR013783">
    <property type="entry name" value="Ig-like_fold"/>
</dbReference>
<dbReference type="Proteomes" id="UP000182932">
    <property type="component" value="Unassembled WGS sequence"/>
</dbReference>
<dbReference type="SUPFAM" id="SSF51011">
    <property type="entry name" value="Glycosyl hydrolase domain"/>
    <property type="match status" value="1"/>
</dbReference>
<proteinExistence type="inferred from homology"/>
<dbReference type="InterPro" id="IPR013780">
    <property type="entry name" value="Glyco_hydro_b"/>
</dbReference>
<dbReference type="AlphaFoldDB" id="A0A975WAK8"/>
<dbReference type="SUPFAM" id="SSF51445">
    <property type="entry name" value="(Trans)glycosidases"/>
    <property type="match status" value="1"/>
</dbReference>
<comment type="caution">
    <text evidence="6">The sequence shown here is derived from an EMBL/GenBank/DDBJ whole genome shotgun (WGS) entry which is preliminary data.</text>
</comment>
<dbReference type="CDD" id="cd11326">
    <property type="entry name" value="AmyAc_Glg_debranch"/>
    <property type="match status" value="1"/>
</dbReference>
<gene>
    <name evidence="6" type="ORF">SAMN04487940_107176</name>
</gene>
<dbReference type="Gene3D" id="2.60.40.1180">
    <property type="entry name" value="Golgi alpha-mannosidase II"/>
    <property type="match status" value="1"/>
</dbReference>
<evidence type="ECO:0000313" key="6">
    <source>
        <dbReference type="EMBL" id="SEJ58485.1"/>
    </source>
</evidence>
<feature type="region of interest" description="Disordered" evidence="4">
    <location>
        <begin position="478"/>
        <end position="497"/>
    </location>
</feature>
<evidence type="ECO:0000256" key="1">
    <source>
        <dbReference type="ARBA" id="ARBA00008061"/>
    </source>
</evidence>
<dbReference type="Pfam" id="PF00128">
    <property type="entry name" value="Alpha-amylase"/>
    <property type="match status" value="1"/>
</dbReference>
<keyword evidence="7" id="KW-1185">Reference proteome</keyword>
<evidence type="ECO:0000313" key="7">
    <source>
        <dbReference type="Proteomes" id="UP000182932"/>
    </source>
</evidence>
<dbReference type="SMART" id="SM00642">
    <property type="entry name" value="Aamy"/>
    <property type="match status" value="1"/>
</dbReference>
<dbReference type="Gene3D" id="2.60.40.10">
    <property type="entry name" value="Immunoglobulins"/>
    <property type="match status" value="1"/>
</dbReference>
<keyword evidence="2" id="KW-0378">Hydrolase</keyword>
<comment type="similarity">
    <text evidence="1">Belongs to the glycosyl hydrolase 13 family.</text>
</comment>
<dbReference type="InterPro" id="IPR014756">
    <property type="entry name" value="Ig_E-set"/>
</dbReference>
<sequence>MNTRAPMTVEIRPGRSHQLGAHFDGEGTNFAVFSENATRITLCLFSPDGRREEHRVDLPERNGAVWHGYVPGLVPGTLYGYRVDGPYEPSRGHRFNANKLLIDPYTRELRGAFSDHDATYGYDAAGGGDDLSFSASDSAPHVPKSVVSDPALFPLDARTLTCGHDGGLIYEAHVKGATMLNKGVEEDLRGTYDGMASDAMLDHLTRLGVAAVELLPVQALKSEPMLRDKGLVNYWGYNTIGFFAPEPRYFGPKGVAGFRAMVERFHKAGIEVILDVVYNHSAEGDQLGPTLSFKGFDNAAYYRLLDGQPRYYVNDTGCGNTLDTTHPFVLRMIMDSLRFWVQAMGVDGFRFDLATTLCRGRQGFDQHGSFLTALRQDPVLAGVKMIAEPWDIGPGGYQLGNFPPIFAEWNDRYRDTVRRFWRGDGHSAQDLGSALLGSADLFDQRGRRAWSSVNFAAAHDGFTLADTTAYVERHNEANGEHNHDGHHANHSDNFGVEGETDDPMILAGRKRRQRNILATVMLSQGTPMMLAGDEGGHSQGGNNNAYCQDNPTTWIDWDKLDQEQIAFTATLTNFRKAHPLVRQKCFLHGAKRASDGERDVAWMGFDGGPLNWRDPGLSSLCLVLRGCAEHPLGDAMDDTILLAFNREARTEVLVLPDPGRRQWVREIDTSQAEQSAVVMPVRRTRVAANSVAAFVLSKEVSE</sequence>
<dbReference type="InterPro" id="IPR044505">
    <property type="entry name" value="GlgX_Isoamylase_N_E_set"/>
</dbReference>
<dbReference type="InterPro" id="IPR017853">
    <property type="entry name" value="GH"/>
</dbReference>
<dbReference type="InterPro" id="IPR011837">
    <property type="entry name" value="Glycogen_debranch_GlgX"/>
</dbReference>
<protein>
    <submittedName>
        <fullName evidence="6">Glycogen operon protein</fullName>
    </submittedName>
</protein>
<evidence type="ECO:0000256" key="3">
    <source>
        <dbReference type="ARBA" id="ARBA00023295"/>
    </source>
</evidence>
<dbReference type="EMBL" id="FNYY01000007">
    <property type="protein sequence ID" value="SEJ58485.1"/>
    <property type="molecule type" value="Genomic_DNA"/>
</dbReference>
<dbReference type="GO" id="GO:0004135">
    <property type="term" value="F:amylo-alpha-1,6-glucosidase activity"/>
    <property type="evidence" value="ECO:0007669"/>
    <property type="project" value="InterPro"/>
</dbReference>
<evidence type="ECO:0000256" key="2">
    <source>
        <dbReference type="ARBA" id="ARBA00022801"/>
    </source>
</evidence>
<dbReference type="PANTHER" id="PTHR43002">
    <property type="entry name" value="GLYCOGEN DEBRANCHING ENZYME"/>
    <property type="match status" value="1"/>
</dbReference>
<dbReference type="GO" id="GO:0005980">
    <property type="term" value="P:glycogen catabolic process"/>
    <property type="evidence" value="ECO:0007669"/>
    <property type="project" value="InterPro"/>
</dbReference>
<feature type="domain" description="Glycosyl hydrolase family 13 catalytic" evidence="5">
    <location>
        <begin position="192"/>
        <end position="575"/>
    </location>
</feature>
<organism evidence="6 7">
    <name type="scientific">Marinovum algicola</name>
    <dbReference type="NCBI Taxonomy" id="42444"/>
    <lineage>
        <taxon>Bacteria</taxon>
        <taxon>Pseudomonadati</taxon>
        <taxon>Pseudomonadota</taxon>
        <taxon>Alphaproteobacteria</taxon>
        <taxon>Rhodobacterales</taxon>
        <taxon>Roseobacteraceae</taxon>
        <taxon>Marinovum</taxon>
    </lineage>
</organism>
<accession>A0A975WAK8</accession>
<evidence type="ECO:0000259" key="5">
    <source>
        <dbReference type="SMART" id="SM00642"/>
    </source>
</evidence>
<dbReference type="InterPro" id="IPR006047">
    <property type="entry name" value="GH13_cat_dom"/>
</dbReference>
<reference evidence="6 7" key="1">
    <citation type="submission" date="2016-10" db="EMBL/GenBank/DDBJ databases">
        <authorList>
            <person name="Varghese N."/>
            <person name="Submissions S."/>
        </authorList>
    </citation>
    <scope>NUCLEOTIDE SEQUENCE [LARGE SCALE GENOMIC DNA]</scope>
    <source>
        <strain evidence="6 7">FF3</strain>
    </source>
</reference>
<dbReference type="InterPro" id="IPR004193">
    <property type="entry name" value="Glyco_hydro_13_N"/>
</dbReference>
<dbReference type="Pfam" id="PF02922">
    <property type="entry name" value="CBM_48"/>
    <property type="match status" value="1"/>
</dbReference>
<feature type="compositionally biased region" description="Basic and acidic residues" evidence="4">
    <location>
        <begin position="478"/>
        <end position="490"/>
    </location>
</feature>
<dbReference type="SUPFAM" id="SSF81296">
    <property type="entry name" value="E set domains"/>
    <property type="match status" value="1"/>
</dbReference>
<dbReference type="NCBIfam" id="TIGR02100">
    <property type="entry name" value="glgX_debranch"/>
    <property type="match status" value="1"/>
</dbReference>